<evidence type="ECO:0000313" key="1">
    <source>
        <dbReference type="EMBL" id="EAY20215.1"/>
    </source>
</evidence>
<name>A2DHE2_TRIV3</name>
<dbReference type="EMBL" id="DS113200">
    <property type="protein sequence ID" value="EAY20215.1"/>
    <property type="molecule type" value="Genomic_DNA"/>
</dbReference>
<dbReference type="InParanoid" id="A2DHE2"/>
<reference evidence="1" key="2">
    <citation type="journal article" date="2007" name="Science">
        <title>Draft genome sequence of the sexually transmitted pathogen Trichomonas vaginalis.</title>
        <authorList>
            <person name="Carlton J.M."/>
            <person name="Hirt R.P."/>
            <person name="Silva J.C."/>
            <person name="Delcher A.L."/>
            <person name="Schatz M."/>
            <person name="Zhao Q."/>
            <person name="Wortman J.R."/>
            <person name="Bidwell S.L."/>
            <person name="Alsmark U.C.M."/>
            <person name="Besteiro S."/>
            <person name="Sicheritz-Ponten T."/>
            <person name="Noel C.J."/>
            <person name="Dacks J.B."/>
            <person name="Foster P.G."/>
            <person name="Simillion C."/>
            <person name="Van de Peer Y."/>
            <person name="Miranda-Saavedra D."/>
            <person name="Barton G.J."/>
            <person name="Westrop G.D."/>
            <person name="Mueller S."/>
            <person name="Dessi D."/>
            <person name="Fiori P.L."/>
            <person name="Ren Q."/>
            <person name="Paulsen I."/>
            <person name="Zhang H."/>
            <person name="Bastida-Corcuera F.D."/>
            <person name="Simoes-Barbosa A."/>
            <person name="Brown M.T."/>
            <person name="Hayes R.D."/>
            <person name="Mukherjee M."/>
            <person name="Okumura C.Y."/>
            <person name="Schneider R."/>
            <person name="Smith A.J."/>
            <person name="Vanacova S."/>
            <person name="Villalvazo M."/>
            <person name="Haas B.J."/>
            <person name="Pertea M."/>
            <person name="Feldblyum T.V."/>
            <person name="Utterback T.R."/>
            <person name="Shu C.L."/>
            <person name="Osoegawa K."/>
            <person name="de Jong P.J."/>
            <person name="Hrdy I."/>
            <person name="Horvathova L."/>
            <person name="Zubacova Z."/>
            <person name="Dolezal P."/>
            <person name="Malik S.B."/>
            <person name="Logsdon J.M. Jr."/>
            <person name="Henze K."/>
            <person name="Gupta A."/>
            <person name="Wang C.C."/>
            <person name="Dunne R.L."/>
            <person name="Upcroft J.A."/>
            <person name="Upcroft P."/>
            <person name="White O."/>
            <person name="Salzberg S.L."/>
            <person name="Tang P."/>
            <person name="Chiu C.-H."/>
            <person name="Lee Y.-S."/>
            <person name="Embley T.M."/>
            <person name="Coombs G.H."/>
            <person name="Mottram J.C."/>
            <person name="Tachezy J."/>
            <person name="Fraser-Liggett C.M."/>
            <person name="Johnson P.J."/>
        </authorList>
    </citation>
    <scope>NUCLEOTIDE SEQUENCE [LARGE SCALE GENOMIC DNA]</scope>
    <source>
        <strain evidence="1">G3</strain>
    </source>
</reference>
<dbReference type="RefSeq" id="XP_001581201.1">
    <property type="nucleotide sequence ID" value="XM_001581151.1"/>
</dbReference>
<dbReference type="AlphaFoldDB" id="A2DHE2"/>
<proteinExistence type="predicted"/>
<dbReference type="VEuPathDB" id="TrichDB:TVAGG3_0678360"/>
<dbReference type="VEuPathDB" id="TrichDB:TVAG_021620"/>
<sequence length="96" mass="11197">MAICKRYNKKGTYSVGDANSLSKLEKALEDIKLKHAKDYDKIHKTTCQECCFMVLFIRFKDDRGFLTTIAPREICHHPKLSLEVMEKHGKIIHQFI</sequence>
<dbReference type="KEGG" id="tva:5465751"/>
<protein>
    <submittedName>
        <fullName evidence="1">Uncharacterized protein</fullName>
    </submittedName>
</protein>
<dbReference type="Proteomes" id="UP000001542">
    <property type="component" value="Unassembled WGS sequence"/>
</dbReference>
<gene>
    <name evidence="1" type="ORF">TVAG_021620</name>
</gene>
<evidence type="ECO:0000313" key="2">
    <source>
        <dbReference type="Proteomes" id="UP000001542"/>
    </source>
</evidence>
<organism evidence="1 2">
    <name type="scientific">Trichomonas vaginalis (strain ATCC PRA-98 / G3)</name>
    <dbReference type="NCBI Taxonomy" id="412133"/>
    <lineage>
        <taxon>Eukaryota</taxon>
        <taxon>Metamonada</taxon>
        <taxon>Parabasalia</taxon>
        <taxon>Trichomonadida</taxon>
        <taxon>Trichomonadidae</taxon>
        <taxon>Trichomonas</taxon>
    </lineage>
</organism>
<keyword evidence="2" id="KW-1185">Reference proteome</keyword>
<accession>A2DHE2</accession>
<reference evidence="1" key="1">
    <citation type="submission" date="2006-10" db="EMBL/GenBank/DDBJ databases">
        <authorList>
            <person name="Amadeo P."/>
            <person name="Zhao Q."/>
            <person name="Wortman J."/>
            <person name="Fraser-Liggett C."/>
            <person name="Carlton J."/>
        </authorList>
    </citation>
    <scope>NUCLEOTIDE SEQUENCE</scope>
    <source>
        <strain evidence="1">G3</strain>
    </source>
</reference>